<feature type="signal peptide" evidence="1">
    <location>
        <begin position="1"/>
        <end position="19"/>
    </location>
</feature>
<dbReference type="Proteomes" id="UP001444661">
    <property type="component" value="Unassembled WGS sequence"/>
</dbReference>
<sequence>MQFFTLALAIFASASAVYAAPASGTPQDPDKGECNGTSCNFLAQNIPCSQGSTSQSGAGDKTPCDIINFGHGKAYAICPGNV</sequence>
<protein>
    <submittedName>
        <fullName evidence="2">Uncharacterized protein</fullName>
    </submittedName>
</protein>
<reference evidence="2 3" key="1">
    <citation type="submission" date="2023-01" db="EMBL/GenBank/DDBJ databases">
        <title>Analysis of 21 Apiospora genomes using comparative genomics revels a genus with tremendous synthesis potential of carbohydrate active enzymes and secondary metabolites.</title>
        <authorList>
            <person name="Sorensen T."/>
        </authorList>
    </citation>
    <scope>NUCLEOTIDE SEQUENCE [LARGE SCALE GENOMIC DNA]</scope>
    <source>
        <strain evidence="2 3">CBS 33761</strain>
    </source>
</reference>
<proteinExistence type="predicted"/>
<dbReference type="EMBL" id="JAQQWK010000011">
    <property type="protein sequence ID" value="KAK8023652.1"/>
    <property type="molecule type" value="Genomic_DNA"/>
</dbReference>
<name>A0ABR1S0E2_9PEZI</name>
<organism evidence="2 3">
    <name type="scientific">Apiospora rasikravindrae</name>
    <dbReference type="NCBI Taxonomy" id="990691"/>
    <lineage>
        <taxon>Eukaryota</taxon>
        <taxon>Fungi</taxon>
        <taxon>Dikarya</taxon>
        <taxon>Ascomycota</taxon>
        <taxon>Pezizomycotina</taxon>
        <taxon>Sordariomycetes</taxon>
        <taxon>Xylariomycetidae</taxon>
        <taxon>Amphisphaeriales</taxon>
        <taxon>Apiosporaceae</taxon>
        <taxon>Apiospora</taxon>
    </lineage>
</organism>
<feature type="chain" id="PRO_5047482449" evidence="1">
    <location>
        <begin position="20"/>
        <end position="82"/>
    </location>
</feature>
<keyword evidence="3" id="KW-1185">Reference proteome</keyword>
<keyword evidence="1" id="KW-0732">Signal</keyword>
<evidence type="ECO:0000313" key="3">
    <source>
        <dbReference type="Proteomes" id="UP001444661"/>
    </source>
</evidence>
<comment type="caution">
    <text evidence="2">The sequence shown here is derived from an EMBL/GenBank/DDBJ whole genome shotgun (WGS) entry which is preliminary data.</text>
</comment>
<evidence type="ECO:0000313" key="2">
    <source>
        <dbReference type="EMBL" id="KAK8023652.1"/>
    </source>
</evidence>
<accession>A0ABR1S0E2</accession>
<evidence type="ECO:0000256" key="1">
    <source>
        <dbReference type="SAM" id="SignalP"/>
    </source>
</evidence>
<gene>
    <name evidence="2" type="ORF">PG993_011718</name>
</gene>